<protein>
    <submittedName>
        <fullName evidence="5">Uncharacterized protein</fullName>
    </submittedName>
</protein>
<keyword evidence="1" id="KW-0808">Transferase</keyword>
<evidence type="ECO:0000313" key="6">
    <source>
        <dbReference type="Proteomes" id="UP001231189"/>
    </source>
</evidence>
<dbReference type="SUPFAM" id="SSF56112">
    <property type="entry name" value="Protein kinase-like (PK-like)"/>
    <property type="match status" value="1"/>
</dbReference>
<dbReference type="GO" id="GO:0005524">
    <property type="term" value="F:ATP binding"/>
    <property type="evidence" value="ECO:0007669"/>
    <property type="project" value="UniProtKB-KW"/>
</dbReference>
<reference evidence="5" key="1">
    <citation type="submission" date="2023-07" db="EMBL/GenBank/DDBJ databases">
        <title>A chromosome-level genome assembly of Lolium multiflorum.</title>
        <authorList>
            <person name="Chen Y."/>
            <person name="Copetti D."/>
            <person name="Kolliker R."/>
            <person name="Studer B."/>
        </authorList>
    </citation>
    <scope>NUCLEOTIDE SEQUENCE</scope>
    <source>
        <strain evidence="5">02402/16</strain>
        <tissue evidence="5">Leaf</tissue>
    </source>
</reference>
<keyword evidence="3" id="KW-0418">Kinase</keyword>
<accession>A0AAD8VDK3</accession>
<dbReference type="AlphaFoldDB" id="A0AAD8VDK3"/>
<keyword evidence="4" id="KW-0067">ATP-binding</keyword>
<dbReference type="InterPro" id="IPR011009">
    <property type="entry name" value="Kinase-like_dom_sf"/>
</dbReference>
<dbReference type="PANTHER" id="PTHR47973">
    <property type="entry name" value="CYSTEINE-RICH RECEPTOR-LIKE PROTEIN KINASE 3"/>
    <property type="match status" value="1"/>
</dbReference>
<dbReference type="Proteomes" id="UP001231189">
    <property type="component" value="Unassembled WGS sequence"/>
</dbReference>
<proteinExistence type="predicted"/>
<evidence type="ECO:0000256" key="3">
    <source>
        <dbReference type="ARBA" id="ARBA00022777"/>
    </source>
</evidence>
<sequence>MEVISGKSPSSSVMYLYHNDGNSESTERGQQPMPIYIVDWTWNLYSQGKALHAADPLLDGEFDQAQVDCTVRLALACCHPNPRERPSMRMAVQVLIDGVSVLEPPLNKPAFVWPPGGNQQEMELPDVGLLFTGGAVQHKSFCSMSSGSLTGR</sequence>
<name>A0AAD8VDK3_LOLMU</name>
<keyword evidence="6" id="KW-1185">Reference proteome</keyword>
<organism evidence="5 6">
    <name type="scientific">Lolium multiflorum</name>
    <name type="common">Italian ryegrass</name>
    <name type="synonym">Lolium perenne subsp. multiflorum</name>
    <dbReference type="NCBI Taxonomy" id="4521"/>
    <lineage>
        <taxon>Eukaryota</taxon>
        <taxon>Viridiplantae</taxon>
        <taxon>Streptophyta</taxon>
        <taxon>Embryophyta</taxon>
        <taxon>Tracheophyta</taxon>
        <taxon>Spermatophyta</taxon>
        <taxon>Magnoliopsida</taxon>
        <taxon>Liliopsida</taxon>
        <taxon>Poales</taxon>
        <taxon>Poaceae</taxon>
        <taxon>BOP clade</taxon>
        <taxon>Pooideae</taxon>
        <taxon>Poodae</taxon>
        <taxon>Poeae</taxon>
        <taxon>Poeae Chloroplast Group 2 (Poeae type)</taxon>
        <taxon>Loliodinae</taxon>
        <taxon>Loliinae</taxon>
        <taxon>Lolium</taxon>
    </lineage>
</organism>
<comment type="caution">
    <text evidence="5">The sequence shown here is derived from an EMBL/GenBank/DDBJ whole genome shotgun (WGS) entry which is preliminary data.</text>
</comment>
<keyword evidence="2" id="KW-0547">Nucleotide-binding</keyword>
<dbReference type="GO" id="GO:0016301">
    <property type="term" value="F:kinase activity"/>
    <property type="evidence" value="ECO:0007669"/>
    <property type="project" value="UniProtKB-KW"/>
</dbReference>
<evidence type="ECO:0000256" key="2">
    <source>
        <dbReference type="ARBA" id="ARBA00022741"/>
    </source>
</evidence>
<gene>
    <name evidence="5" type="ORF">QYE76_018701</name>
</gene>
<evidence type="ECO:0000256" key="4">
    <source>
        <dbReference type="ARBA" id="ARBA00022840"/>
    </source>
</evidence>
<dbReference type="InterPro" id="IPR052059">
    <property type="entry name" value="CR_Ser/Thr_kinase"/>
</dbReference>
<evidence type="ECO:0000313" key="5">
    <source>
        <dbReference type="EMBL" id="KAK1601221.1"/>
    </source>
</evidence>
<dbReference type="Gene3D" id="1.10.510.10">
    <property type="entry name" value="Transferase(Phosphotransferase) domain 1"/>
    <property type="match status" value="1"/>
</dbReference>
<evidence type="ECO:0000256" key="1">
    <source>
        <dbReference type="ARBA" id="ARBA00022679"/>
    </source>
</evidence>
<dbReference type="EMBL" id="JAUUTY010000481">
    <property type="protein sequence ID" value="KAK1601221.1"/>
    <property type="molecule type" value="Genomic_DNA"/>
</dbReference>